<dbReference type="InterPro" id="IPR013249">
    <property type="entry name" value="RNA_pol_sigma70_r4_t2"/>
</dbReference>
<evidence type="ECO:0000256" key="5">
    <source>
        <dbReference type="SAM" id="MobiDB-lite"/>
    </source>
</evidence>
<name>W2C8L2_9BACT</name>
<feature type="compositionally biased region" description="Acidic residues" evidence="5">
    <location>
        <begin position="106"/>
        <end position="117"/>
    </location>
</feature>
<organism evidence="8 9">
    <name type="scientific">Tannerella sp. oral taxon BU063 isolate Cell 2</name>
    <dbReference type="NCBI Taxonomy" id="1411148"/>
    <lineage>
        <taxon>Bacteria</taxon>
        <taxon>Pseudomonadati</taxon>
        <taxon>Bacteroidota</taxon>
        <taxon>Bacteroidia</taxon>
        <taxon>Bacteroidales</taxon>
        <taxon>Tannerellaceae</taxon>
        <taxon>Tannerella</taxon>
    </lineage>
</organism>
<dbReference type="SUPFAM" id="SSF88946">
    <property type="entry name" value="Sigma2 domain of RNA polymerase sigma factors"/>
    <property type="match status" value="1"/>
</dbReference>
<evidence type="ECO:0000256" key="1">
    <source>
        <dbReference type="ARBA" id="ARBA00010641"/>
    </source>
</evidence>
<dbReference type="PATRIC" id="fig|1411148.3.peg.248"/>
<dbReference type="PANTHER" id="PTHR43133">
    <property type="entry name" value="RNA POLYMERASE ECF-TYPE SIGMA FACTO"/>
    <property type="match status" value="1"/>
</dbReference>
<dbReference type="InterPro" id="IPR036388">
    <property type="entry name" value="WH-like_DNA-bd_sf"/>
</dbReference>
<evidence type="ECO:0008006" key="10">
    <source>
        <dbReference type="Google" id="ProtNLM"/>
    </source>
</evidence>
<dbReference type="GO" id="GO:0016987">
    <property type="term" value="F:sigma factor activity"/>
    <property type="evidence" value="ECO:0007669"/>
    <property type="project" value="UniProtKB-KW"/>
</dbReference>
<evidence type="ECO:0000259" key="7">
    <source>
        <dbReference type="Pfam" id="PF08281"/>
    </source>
</evidence>
<dbReference type="EMBL" id="AYUF01000298">
    <property type="protein sequence ID" value="ETK02806.1"/>
    <property type="molecule type" value="Genomic_DNA"/>
</dbReference>
<dbReference type="InterPro" id="IPR039425">
    <property type="entry name" value="RNA_pol_sigma-70-like"/>
</dbReference>
<dbReference type="Pfam" id="PF08281">
    <property type="entry name" value="Sigma70_r4_2"/>
    <property type="match status" value="1"/>
</dbReference>
<keyword evidence="2" id="KW-0805">Transcription regulation</keyword>
<evidence type="ECO:0000313" key="8">
    <source>
        <dbReference type="EMBL" id="ETK02806.1"/>
    </source>
</evidence>
<evidence type="ECO:0000256" key="2">
    <source>
        <dbReference type="ARBA" id="ARBA00023015"/>
    </source>
</evidence>
<protein>
    <recommendedName>
        <fullName evidence="10">Sigma-70 family RNA polymerase sigma factor</fullName>
    </recommendedName>
</protein>
<accession>W2C8L2</accession>
<reference evidence="8 9" key="1">
    <citation type="submission" date="2013-11" db="EMBL/GenBank/DDBJ databases">
        <title>Single cell genomics of uncultured Tannerella BU063 (oral taxon 286).</title>
        <authorList>
            <person name="Beall C.J."/>
            <person name="Campbell A.G."/>
            <person name="Griffen A.L."/>
            <person name="Podar M."/>
            <person name="Leys E.J."/>
        </authorList>
    </citation>
    <scope>NUCLEOTIDE SEQUENCE [LARGE SCALE GENOMIC DNA]</scope>
    <source>
        <strain evidence="8">Cell 2</strain>
    </source>
</reference>
<dbReference type="Gene3D" id="1.10.1740.10">
    <property type="match status" value="1"/>
</dbReference>
<feature type="domain" description="RNA polymerase sigma factor 70 region 4 type 2" evidence="7">
    <location>
        <begin position="121"/>
        <end position="171"/>
    </location>
</feature>
<gene>
    <name evidence="8" type="ORF">N425_02390</name>
</gene>
<evidence type="ECO:0000256" key="3">
    <source>
        <dbReference type="ARBA" id="ARBA00023082"/>
    </source>
</evidence>
<dbReference type="GO" id="GO:0006352">
    <property type="term" value="P:DNA-templated transcription initiation"/>
    <property type="evidence" value="ECO:0007669"/>
    <property type="project" value="InterPro"/>
</dbReference>
<keyword evidence="3" id="KW-0731">Sigma factor</keyword>
<evidence type="ECO:0000259" key="6">
    <source>
        <dbReference type="Pfam" id="PF04542"/>
    </source>
</evidence>
<dbReference type="InterPro" id="IPR013324">
    <property type="entry name" value="RNA_pol_sigma_r3/r4-like"/>
</dbReference>
<keyword evidence="4" id="KW-0804">Transcription</keyword>
<feature type="domain" description="RNA polymerase sigma-70 region 2" evidence="6">
    <location>
        <begin position="23"/>
        <end position="88"/>
    </location>
</feature>
<dbReference type="InterPro" id="IPR013325">
    <property type="entry name" value="RNA_pol_sigma_r2"/>
</dbReference>
<dbReference type="InterPro" id="IPR007627">
    <property type="entry name" value="RNA_pol_sigma70_r2"/>
</dbReference>
<dbReference type="InterPro" id="IPR014284">
    <property type="entry name" value="RNA_pol_sigma-70_dom"/>
</dbReference>
<dbReference type="Pfam" id="PF04542">
    <property type="entry name" value="Sigma70_r2"/>
    <property type="match status" value="1"/>
</dbReference>
<proteinExistence type="inferred from homology"/>
<evidence type="ECO:0000313" key="9">
    <source>
        <dbReference type="Proteomes" id="UP000018837"/>
    </source>
</evidence>
<sequence length="181" mass="20667">MDSYEQIIEGVRREQRASQLAFYDSFHGPTYHSAAAVLGAGDEAEEVMQDVLMKVLLRPSLLQSDAAAMTRYLRRMATNAAIDRLRRDHAPLTVTINEDMLHEPPSDEPDDPDELPDTDTIRRSVERLPETYRNILRLRLFGQMRFADIAAALRANPSSVRVQYTRGLSRLRKLLTRKEEG</sequence>
<evidence type="ECO:0000256" key="4">
    <source>
        <dbReference type="ARBA" id="ARBA00023163"/>
    </source>
</evidence>
<dbReference type="AlphaFoldDB" id="W2C8L2"/>
<dbReference type="Proteomes" id="UP000018837">
    <property type="component" value="Unassembled WGS sequence"/>
</dbReference>
<dbReference type="NCBIfam" id="TIGR02937">
    <property type="entry name" value="sigma70-ECF"/>
    <property type="match status" value="1"/>
</dbReference>
<dbReference type="SUPFAM" id="SSF88659">
    <property type="entry name" value="Sigma3 and sigma4 domains of RNA polymerase sigma factors"/>
    <property type="match status" value="1"/>
</dbReference>
<dbReference type="GO" id="GO:0003677">
    <property type="term" value="F:DNA binding"/>
    <property type="evidence" value="ECO:0007669"/>
    <property type="project" value="InterPro"/>
</dbReference>
<comment type="similarity">
    <text evidence="1">Belongs to the sigma-70 factor family. ECF subfamily.</text>
</comment>
<comment type="caution">
    <text evidence="8">The sequence shown here is derived from an EMBL/GenBank/DDBJ whole genome shotgun (WGS) entry which is preliminary data.</text>
</comment>
<dbReference type="Gene3D" id="1.10.10.10">
    <property type="entry name" value="Winged helix-like DNA-binding domain superfamily/Winged helix DNA-binding domain"/>
    <property type="match status" value="1"/>
</dbReference>
<feature type="region of interest" description="Disordered" evidence="5">
    <location>
        <begin position="98"/>
        <end position="118"/>
    </location>
</feature>
<dbReference type="PANTHER" id="PTHR43133:SF62">
    <property type="entry name" value="RNA POLYMERASE SIGMA FACTOR SIGZ"/>
    <property type="match status" value="1"/>
</dbReference>